<dbReference type="AlphaFoldDB" id="A0A2P8CKT0"/>
<gene>
    <name evidence="2" type="ORF">CLV93_101533</name>
    <name evidence="1" type="ORF">JCM18694_04360</name>
</gene>
<reference evidence="1 4" key="2">
    <citation type="submission" date="2019-10" db="EMBL/GenBank/DDBJ databases">
        <title>Prolixibacter strains distinguished by the presence of nitrate reductase genes were adept at nitrate-dependent anaerobic corrosion of metallic iron and carbon steel.</title>
        <authorList>
            <person name="Iino T."/>
            <person name="Shono N."/>
            <person name="Ito K."/>
            <person name="Nakamura R."/>
            <person name="Sueoka K."/>
            <person name="Harayama S."/>
            <person name="Ohkuma M."/>
        </authorList>
    </citation>
    <scope>NUCLEOTIDE SEQUENCE [LARGE SCALE GENOMIC DNA]</scope>
    <source>
        <strain evidence="1 4">MIC1-1</strain>
    </source>
</reference>
<keyword evidence="4" id="KW-1185">Reference proteome</keyword>
<evidence type="ECO:0000313" key="2">
    <source>
        <dbReference type="EMBL" id="PSK85569.1"/>
    </source>
</evidence>
<name>A0A2P8CKT0_9BACT</name>
<dbReference type="Pfam" id="PF16022">
    <property type="entry name" value="DUF4783"/>
    <property type="match status" value="1"/>
</dbReference>
<dbReference type="EMBL" id="PYGC01000001">
    <property type="protein sequence ID" value="PSK85569.1"/>
    <property type="molecule type" value="Genomic_DNA"/>
</dbReference>
<dbReference type="EMBL" id="BLAU01000001">
    <property type="protein sequence ID" value="GET20190.1"/>
    <property type="molecule type" value="Genomic_DNA"/>
</dbReference>
<dbReference type="Proteomes" id="UP000396862">
    <property type="component" value="Unassembled WGS sequence"/>
</dbReference>
<dbReference type="OrthoDB" id="1524766at2"/>
<dbReference type="InterPro" id="IPR031977">
    <property type="entry name" value="DUF4783"/>
</dbReference>
<comment type="caution">
    <text evidence="2">The sequence shown here is derived from an EMBL/GenBank/DDBJ whole genome shotgun (WGS) entry which is preliminary data.</text>
</comment>
<evidence type="ECO:0000313" key="4">
    <source>
        <dbReference type="Proteomes" id="UP000396862"/>
    </source>
</evidence>
<dbReference type="Proteomes" id="UP000240621">
    <property type="component" value="Unassembled WGS sequence"/>
</dbReference>
<evidence type="ECO:0000313" key="1">
    <source>
        <dbReference type="EMBL" id="GET20190.1"/>
    </source>
</evidence>
<protein>
    <submittedName>
        <fullName evidence="1">DUF4783 domain-containing protein</fullName>
    </submittedName>
    <submittedName>
        <fullName evidence="2">Uncharacterized protein DUF4783</fullName>
    </submittedName>
</protein>
<dbReference type="Gene3D" id="3.10.450.50">
    <property type="match status" value="1"/>
</dbReference>
<organism evidence="2 3">
    <name type="scientific">Prolixibacter denitrificans</name>
    <dbReference type="NCBI Taxonomy" id="1541063"/>
    <lineage>
        <taxon>Bacteria</taxon>
        <taxon>Pseudomonadati</taxon>
        <taxon>Bacteroidota</taxon>
        <taxon>Bacteroidia</taxon>
        <taxon>Marinilabiliales</taxon>
        <taxon>Prolixibacteraceae</taxon>
        <taxon>Prolixibacter</taxon>
    </lineage>
</organism>
<proteinExistence type="predicted"/>
<accession>A0A2P8CKT0</accession>
<sequence length="140" mass="15910">MTVSVTKYSDMKKKAGKILIALFLFILPATALYAQMPDQIIIGLSSGNAKTLAAYFNDNVELVILNREDVCSQAQAEQILKDFFAKNKPNQFRVIHQGGKEDARYAIGSLETDKETFRVYFLLKNKDNKPLIHQLRIEKE</sequence>
<evidence type="ECO:0000313" key="3">
    <source>
        <dbReference type="Proteomes" id="UP000240621"/>
    </source>
</evidence>
<reference evidence="2 3" key="1">
    <citation type="submission" date="2018-03" db="EMBL/GenBank/DDBJ databases">
        <title>Genomic Encyclopedia of Archaeal and Bacterial Type Strains, Phase II (KMG-II): from individual species to whole genera.</title>
        <authorList>
            <person name="Goeker M."/>
        </authorList>
    </citation>
    <scope>NUCLEOTIDE SEQUENCE [LARGE SCALE GENOMIC DNA]</scope>
    <source>
        <strain evidence="2 3">DSM 27267</strain>
    </source>
</reference>